<dbReference type="PROSITE" id="PS00101">
    <property type="entry name" value="HEXAPEP_TRANSFERASES"/>
    <property type="match status" value="1"/>
</dbReference>
<gene>
    <name evidence="4" type="ORF">FRC53_04330</name>
</gene>
<organism evidence="4 5">
    <name type="scientific">Candidatus Pseudoramibacter fermentans</name>
    <dbReference type="NCBI Taxonomy" id="2594427"/>
    <lineage>
        <taxon>Bacteria</taxon>
        <taxon>Bacillati</taxon>
        <taxon>Bacillota</taxon>
        <taxon>Clostridia</taxon>
        <taxon>Eubacteriales</taxon>
        <taxon>Eubacteriaceae</taxon>
        <taxon>Pseudoramibacter</taxon>
    </lineage>
</organism>
<keyword evidence="5" id="KW-1185">Reference proteome</keyword>
<keyword evidence="2" id="KW-0677">Repeat</keyword>
<reference evidence="4" key="1">
    <citation type="journal article" date="2020" name="Appl. Environ. Microbiol.">
        <title>Medium-Chain Fatty Acid Synthesis by 'Candidatus Weimeria bifida' gen. nov., sp. nov., and 'Candidatus Pseudoramibacter fermentans' sp. nov.</title>
        <authorList>
            <person name="Scarborough M.J."/>
            <person name="Myers K.S."/>
            <person name="Donohue T.J."/>
            <person name="Noguera D.R."/>
        </authorList>
    </citation>
    <scope>NUCLEOTIDE SEQUENCE</scope>
    <source>
        <strain evidence="4">EUB1.1</strain>
    </source>
</reference>
<proteinExistence type="inferred from homology"/>
<dbReference type="EMBL" id="VOGB01000004">
    <property type="protein sequence ID" value="MQM72646.1"/>
    <property type="molecule type" value="Genomic_DNA"/>
</dbReference>
<dbReference type="Gene3D" id="2.160.10.10">
    <property type="entry name" value="Hexapeptide repeat proteins"/>
    <property type="match status" value="1"/>
</dbReference>
<dbReference type="GO" id="GO:0008870">
    <property type="term" value="F:galactoside O-acetyltransferase activity"/>
    <property type="evidence" value="ECO:0007669"/>
    <property type="project" value="TreeGrafter"/>
</dbReference>
<dbReference type="AlphaFoldDB" id="A0A6L5GRX5"/>
<dbReference type="PANTHER" id="PTHR43017:SF1">
    <property type="entry name" value="ACETYLTRANSFERASE YJL218W-RELATED"/>
    <property type="match status" value="1"/>
</dbReference>
<evidence type="ECO:0000256" key="3">
    <source>
        <dbReference type="RuleBase" id="RU367021"/>
    </source>
</evidence>
<dbReference type="InterPro" id="IPR001451">
    <property type="entry name" value="Hexapep"/>
</dbReference>
<name>A0A6L5GRX5_9FIRM</name>
<dbReference type="SUPFAM" id="SSF51161">
    <property type="entry name" value="Trimeric LpxA-like enzymes"/>
    <property type="match status" value="1"/>
</dbReference>
<dbReference type="InterPro" id="IPR018357">
    <property type="entry name" value="Hexapep_transf_CS"/>
</dbReference>
<dbReference type="CDD" id="cd03357">
    <property type="entry name" value="LbH_MAT_GAT"/>
    <property type="match status" value="1"/>
</dbReference>
<dbReference type="InterPro" id="IPR011004">
    <property type="entry name" value="Trimer_LpxA-like_sf"/>
</dbReference>
<keyword evidence="1 3" id="KW-0808">Transferase</keyword>
<comment type="similarity">
    <text evidence="3">Belongs to the transferase hexapeptide repeat family.</text>
</comment>
<evidence type="ECO:0000313" key="4">
    <source>
        <dbReference type="EMBL" id="MQM72646.1"/>
    </source>
</evidence>
<dbReference type="InterPro" id="IPR039369">
    <property type="entry name" value="LacA-like"/>
</dbReference>
<comment type="caution">
    <text evidence="4">The sequence shown here is derived from an EMBL/GenBank/DDBJ whole genome shotgun (WGS) entry which is preliminary data.</text>
</comment>
<evidence type="ECO:0000313" key="5">
    <source>
        <dbReference type="Proteomes" id="UP000473648"/>
    </source>
</evidence>
<accession>A0A6L5GRX5</accession>
<dbReference type="Proteomes" id="UP000473648">
    <property type="component" value="Unassembled WGS sequence"/>
</dbReference>
<sequence length="207" mass="22697">MLAGKLFSPAGLGRDEWKRVHAAQKAFNDADDSTLRDDCQAMTALKKCFGAAPDDLKLTPPVYFDQGVHVFFGEHFYANTDLTILDENEVRFGDHVMLGPHVSIYAVSHPIDPEIRGTDLEISAPVTIGDNVWIGGNVVINCGVTIGEGSVIGSGSVVTHDIPARVVAAGNPCRVIREIGEADRKLWEAEYEDYRRQFEASSEKHDE</sequence>
<protein>
    <recommendedName>
        <fullName evidence="3">Acetyltransferase</fullName>
        <ecNumber evidence="3">2.3.1.-</ecNumber>
    </recommendedName>
</protein>
<evidence type="ECO:0000256" key="2">
    <source>
        <dbReference type="ARBA" id="ARBA00022737"/>
    </source>
</evidence>
<dbReference type="PANTHER" id="PTHR43017">
    <property type="entry name" value="GALACTOSIDE O-ACETYLTRANSFERASE"/>
    <property type="match status" value="1"/>
</dbReference>
<dbReference type="EC" id="2.3.1.-" evidence="3"/>
<keyword evidence="3" id="KW-0012">Acyltransferase</keyword>
<evidence type="ECO:0000256" key="1">
    <source>
        <dbReference type="ARBA" id="ARBA00022679"/>
    </source>
</evidence>
<dbReference type="Pfam" id="PF00132">
    <property type="entry name" value="Hexapep"/>
    <property type="match status" value="1"/>
</dbReference>